<proteinExistence type="predicted"/>
<organism evidence="3 4">
    <name type="scientific">Aliidongia dinghuensis</name>
    <dbReference type="NCBI Taxonomy" id="1867774"/>
    <lineage>
        <taxon>Bacteria</taxon>
        <taxon>Pseudomonadati</taxon>
        <taxon>Pseudomonadota</taxon>
        <taxon>Alphaproteobacteria</taxon>
        <taxon>Rhodospirillales</taxon>
        <taxon>Dongiaceae</taxon>
        <taxon>Aliidongia</taxon>
    </lineage>
</organism>
<evidence type="ECO:0000313" key="3">
    <source>
        <dbReference type="EMBL" id="GGF30536.1"/>
    </source>
</evidence>
<sequence>MMPTPPRRWIPWYLRAAALGLAAGGAVYVIALYVYGIRFVDLVSSLRPPPDKSAIAHDPPPPPSEPGVVTFSIGPPKPPAH</sequence>
<evidence type="ECO:0000256" key="2">
    <source>
        <dbReference type="SAM" id="Phobius"/>
    </source>
</evidence>
<dbReference type="Proteomes" id="UP000646365">
    <property type="component" value="Unassembled WGS sequence"/>
</dbReference>
<keyword evidence="4" id="KW-1185">Reference proteome</keyword>
<dbReference type="RefSeq" id="WP_189049189.1">
    <property type="nucleotide sequence ID" value="NZ_BMJQ01000011.1"/>
</dbReference>
<keyword evidence="2" id="KW-0812">Transmembrane</keyword>
<keyword evidence="2" id="KW-0472">Membrane</keyword>
<dbReference type="AlphaFoldDB" id="A0A8J3E599"/>
<dbReference type="EMBL" id="BMJQ01000011">
    <property type="protein sequence ID" value="GGF30536.1"/>
    <property type="molecule type" value="Genomic_DNA"/>
</dbReference>
<name>A0A8J3E599_9PROT</name>
<evidence type="ECO:0000313" key="4">
    <source>
        <dbReference type="Proteomes" id="UP000646365"/>
    </source>
</evidence>
<reference evidence="3" key="2">
    <citation type="submission" date="2020-09" db="EMBL/GenBank/DDBJ databases">
        <authorList>
            <person name="Sun Q."/>
            <person name="Zhou Y."/>
        </authorList>
    </citation>
    <scope>NUCLEOTIDE SEQUENCE</scope>
    <source>
        <strain evidence="3">CGMCC 1.15725</strain>
    </source>
</reference>
<evidence type="ECO:0000256" key="1">
    <source>
        <dbReference type="SAM" id="MobiDB-lite"/>
    </source>
</evidence>
<gene>
    <name evidence="3" type="ORF">GCM10011611_40790</name>
</gene>
<reference evidence="3" key="1">
    <citation type="journal article" date="2014" name="Int. J. Syst. Evol. Microbiol.">
        <title>Complete genome sequence of Corynebacterium casei LMG S-19264T (=DSM 44701T), isolated from a smear-ripened cheese.</title>
        <authorList>
            <consortium name="US DOE Joint Genome Institute (JGI-PGF)"/>
            <person name="Walter F."/>
            <person name="Albersmeier A."/>
            <person name="Kalinowski J."/>
            <person name="Ruckert C."/>
        </authorList>
    </citation>
    <scope>NUCLEOTIDE SEQUENCE</scope>
    <source>
        <strain evidence="3">CGMCC 1.15725</strain>
    </source>
</reference>
<comment type="caution">
    <text evidence="3">The sequence shown here is derived from an EMBL/GenBank/DDBJ whole genome shotgun (WGS) entry which is preliminary data.</text>
</comment>
<feature type="transmembrane region" description="Helical" evidence="2">
    <location>
        <begin position="12"/>
        <end position="35"/>
    </location>
</feature>
<feature type="region of interest" description="Disordered" evidence="1">
    <location>
        <begin position="50"/>
        <end position="81"/>
    </location>
</feature>
<protein>
    <submittedName>
        <fullName evidence="3">Uncharacterized protein</fullName>
    </submittedName>
</protein>
<keyword evidence="2" id="KW-1133">Transmembrane helix</keyword>
<accession>A0A8J3E599</accession>